<comment type="caution">
    <text evidence="3">The sequence shown here is derived from an EMBL/GenBank/DDBJ whole genome shotgun (WGS) entry which is preliminary data.</text>
</comment>
<evidence type="ECO:0000256" key="1">
    <source>
        <dbReference type="SAM" id="SignalP"/>
    </source>
</evidence>
<feature type="signal peptide" evidence="1">
    <location>
        <begin position="1"/>
        <end position="26"/>
    </location>
</feature>
<gene>
    <name evidence="3" type="ORF">GCM10007891_27160</name>
</gene>
<dbReference type="PANTHER" id="PTHR38436:SF1">
    <property type="entry name" value="ESTER CYCLASE"/>
    <property type="match status" value="1"/>
</dbReference>
<dbReference type="RefSeq" id="WP_007144391.1">
    <property type="nucleotide sequence ID" value="NZ_BSND01000013.1"/>
</dbReference>
<organism evidence="3 4">
    <name type="scientific">Methylophaga thalassica</name>
    <dbReference type="NCBI Taxonomy" id="40223"/>
    <lineage>
        <taxon>Bacteria</taxon>
        <taxon>Pseudomonadati</taxon>
        <taxon>Pseudomonadota</taxon>
        <taxon>Gammaproteobacteria</taxon>
        <taxon>Thiotrichales</taxon>
        <taxon>Piscirickettsiaceae</taxon>
        <taxon>Methylophaga</taxon>
    </lineage>
</organism>
<protein>
    <submittedName>
        <fullName evidence="3">Membrane protein</fullName>
    </submittedName>
</protein>
<name>A0ABQ5TXE0_9GAMM</name>
<keyword evidence="1" id="KW-0732">Signal</keyword>
<feature type="chain" id="PRO_5046378428" evidence="1">
    <location>
        <begin position="27"/>
        <end position="159"/>
    </location>
</feature>
<dbReference type="InterPro" id="IPR037401">
    <property type="entry name" value="SnoaL-like"/>
</dbReference>
<reference evidence="3" key="2">
    <citation type="submission" date="2023-01" db="EMBL/GenBank/DDBJ databases">
        <title>Draft genome sequence of Methylophaga thalassica strain NBRC 102424.</title>
        <authorList>
            <person name="Sun Q."/>
            <person name="Mori K."/>
        </authorList>
    </citation>
    <scope>NUCLEOTIDE SEQUENCE</scope>
    <source>
        <strain evidence="3">NBRC 102424</strain>
    </source>
</reference>
<accession>A0ABQ5TXE0</accession>
<dbReference type="EMBL" id="BSND01000013">
    <property type="protein sequence ID" value="GLQ00863.1"/>
    <property type="molecule type" value="Genomic_DNA"/>
</dbReference>
<dbReference type="PANTHER" id="PTHR38436">
    <property type="entry name" value="POLYKETIDE CYCLASE SNOAL-LIKE DOMAIN"/>
    <property type="match status" value="1"/>
</dbReference>
<evidence type="ECO:0000313" key="4">
    <source>
        <dbReference type="Proteomes" id="UP001161423"/>
    </source>
</evidence>
<reference evidence="3" key="1">
    <citation type="journal article" date="2014" name="Int. J. Syst. Evol. Microbiol.">
        <title>Complete genome of a new Firmicutes species belonging to the dominant human colonic microbiota ('Ruminococcus bicirculans') reveals two chromosomes and a selective capacity to utilize plant glucans.</title>
        <authorList>
            <consortium name="NISC Comparative Sequencing Program"/>
            <person name="Wegmann U."/>
            <person name="Louis P."/>
            <person name="Goesmann A."/>
            <person name="Henrissat B."/>
            <person name="Duncan S.H."/>
            <person name="Flint H.J."/>
        </authorList>
    </citation>
    <scope>NUCLEOTIDE SEQUENCE</scope>
    <source>
        <strain evidence="3">NBRC 102424</strain>
    </source>
</reference>
<dbReference type="Proteomes" id="UP001161423">
    <property type="component" value="Unassembled WGS sequence"/>
</dbReference>
<dbReference type="Pfam" id="PF12680">
    <property type="entry name" value="SnoaL_2"/>
    <property type="match status" value="1"/>
</dbReference>
<proteinExistence type="predicted"/>
<evidence type="ECO:0000259" key="2">
    <source>
        <dbReference type="Pfam" id="PF12680"/>
    </source>
</evidence>
<dbReference type="InterPro" id="IPR009959">
    <property type="entry name" value="Cyclase_SnoaL-like"/>
</dbReference>
<dbReference type="SUPFAM" id="SSF54427">
    <property type="entry name" value="NTF2-like"/>
    <property type="match status" value="1"/>
</dbReference>
<sequence length="159" mass="18014">MKTLSRKVFPVLLSLGLVLFTANVTAEPASHRDLAKEEANRQLVIHFYNQFFNQHKVEQAAKVLAEDYIQHNPDVPDGKAPLLDYFEGYFKTHPQSRADIVRSATDNDLVFLHVHSVENADDRGQAVVDIFRVENGVIVEHWDVIQAVPETSANDNTMF</sequence>
<dbReference type="Gene3D" id="3.10.450.50">
    <property type="match status" value="1"/>
</dbReference>
<feature type="domain" description="SnoaL-like" evidence="2">
    <location>
        <begin position="46"/>
        <end position="141"/>
    </location>
</feature>
<evidence type="ECO:0000313" key="3">
    <source>
        <dbReference type="EMBL" id="GLQ00863.1"/>
    </source>
</evidence>
<dbReference type="InterPro" id="IPR032710">
    <property type="entry name" value="NTF2-like_dom_sf"/>
</dbReference>
<keyword evidence="4" id="KW-1185">Reference proteome</keyword>